<dbReference type="GO" id="GO:0051920">
    <property type="term" value="F:peroxiredoxin activity"/>
    <property type="evidence" value="ECO:0007669"/>
    <property type="project" value="InterPro"/>
</dbReference>
<sequence length="249" mass="27504">MQLPMCGTVFSILKSFFTLDAWFPLGFRVITVETFPQSHQTLAMTGSASTTLAPSTRLPLRPPPYEPEVAAAIQSSAFKGLSPLNLRLALANHSKLGPAFQAMAHVVLFQCALPERDREIAIIRTGALTRSEYEWGMHVSIYADKCGLDAAQVRELTDSVDWRALSPARWADKERLIVRMVDELHHHSTVSDQTWQSLCAGWPQEQVIELIFAPSFYHMAAFFLNSAAVPLEQGAALFSPPLAQAKVPA</sequence>
<evidence type="ECO:0000313" key="5">
    <source>
        <dbReference type="Proteomes" id="UP000271590"/>
    </source>
</evidence>
<protein>
    <submittedName>
        <fullName evidence="2">Carboxymuconolactone decarboxylase family protein</fullName>
    </submittedName>
</protein>
<dbReference type="EMBL" id="RXFQ01000001">
    <property type="protein sequence ID" value="RSZ44454.1"/>
    <property type="molecule type" value="Genomic_DNA"/>
</dbReference>
<accession>A0A3P3F110</accession>
<comment type="caution">
    <text evidence="2">The sequence shown here is derived from an EMBL/GenBank/DDBJ whole genome shotgun (WGS) entry which is preliminary data.</text>
</comment>
<dbReference type="Proteomes" id="UP000271137">
    <property type="component" value="Unassembled WGS sequence"/>
</dbReference>
<dbReference type="AlphaFoldDB" id="A0A3P3F110"/>
<gene>
    <name evidence="2" type="ORF">EH244_02910</name>
    <name evidence="3" type="ORF">EJO66_00345</name>
</gene>
<dbReference type="InterPro" id="IPR029032">
    <property type="entry name" value="AhpD-like"/>
</dbReference>
<dbReference type="PANTHER" id="PTHR34846:SF5">
    <property type="entry name" value="CARBOXYMUCONOLACTONE DECARBOXYLASE-LIKE DOMAIN-CONTAINING PROTEIN"/>
    <property type="match status" value="1"/>
</dbReference>
<name>A0A3P3F110_9BURK</name>
<feature type="domain" description="Carboxymuconolactone decarboxylase-like" evidence="1">
    <location>
        <begin position="98"/>
        <end position="169"/>
    </location>
</feature>
<dbReference type="Proteomes" id="UP000271590">
    <property type="component" value="Unassembled WGS sequence"/>
</dbReference>
<organism evidence="2 5">
    <name type="scientific">Variovorax beijingensis</name>
    <dbReference type="NCBI Taxonomy" id="2496117"/>
    <lineage>
        <taxon>Bacteria</taxon>
        <taxon>Pseudomonadati</taxon>
        <taxon>Pseudomonadota</taxon>
        <taxon>Betaproteobacteria</taxon>
        <taxon>Burkholderiales</taxon>
        <taxon>Comamonadaceae</taxon>
        <taxon>Variovorax</taxon>
    </lineage>
</organism>
<dbReference type="EMBL" id="RQXU01000002">
    <property type="protein sequence ID" value="RRH91188.1"/>
    <property type="molecule type" value="Genomic_DNA"/>
</dbReference>
<evidence type="ECO:0000313" key="4">
    <source>
        <dbReference type="Proteomes" id="UP000271137"/>
    </source>
</evidence>
<proteinExistence type="predicted"/>
<reference evidence="2 5" key="1">
    <citation type="submission" date="2018-11" db="EMBL/GenBank/DDBJ databases">
        <title>The genome of Variovorax sp T529.</title>
        <authorList>
            <person name="Gao J."/>
        </authorList>
    </citation>
    <scope>NUCLEOTIDE SEQUENCE [LARGE SCALE GENOMIC DNA]</scope>
    <source>
        <strain evidence="2 5">T529</strain>
    </source>
</reference>
<dbReference type="Pfam" id="PF02627">
    <property type="entry name" value="CMD"/>
    <property type="match status" value="1"/>
</dbReference>
<keyword evidence="4" id="KW-1185">Reference proteome</keyword>
<reference evidence="3 4" key="2">
    <citation type="submission" date="2018-12" db="EMBL/GenBank/DDBJ databases">
        <title>The genome sequences of strain 502.</title>
        <authorList>
            <person name="Gao J."/>
            <person name="Sun J."/>
        </authorList>
    </citation>
    <scope>NUCLEOTIDE SEQUENCE [LARGE SCALE GENOMIC DNA]</scope>
    <source>
        <strain evidence="3 4">502</strain>
    </source>
</reference>
<dbReference type="SUPFAM" id="SSF69118">
    <property type="entry name" value="AhpD-like"/>
    <property type="match status" value="1"/>
</dbReference>
<evidence type="ECO:0000313" key="2">
    <source>
        <dbReference type="EMBL" id="RRH91188.1"/>
    </source>
</evidence>
<evidence type="ECO:0000313" key="3">
    <source>
        <dbReference type="EMBL" id="RSZ44454.1"/>
    </source>
</evidence>
<dbReference type="Gene3D" id="1.20.1290.10">
    <property type="entry name" value="AhpD-like"/>
    <property type="match status" value="1"/>
</dbReference>
<evidence type="ECO:0000259" key="1">
    <source>
        <dbReference type="Pfam" id="PF02627"/>
    </source>
</evidence>
<dbReference type="PANTHER" id="PTHR34846">
    <property type="entry name" value="4-CARBOXYMUCONOLACTONE DECARBOXYLASE FAMILY PROTEIN (AFU_ORTHOLOGUE AFUA_6G11590)"/>
    <property type="match status" value="1"/>
</dbReference>
<dbReference type="InterPro" id="IPR003779">
    <property type="entry name" value="CMD-like"/>
</dbReference>